<dbReference type="InterPro" id="IPR036388">
    <property type="entry name" value="WH-like_DNA-bd_sf"/>
</dbReference>
<evidence type="ECO:0000259" key="1">
    <source>
        <dbReference type="PROSITE" id="PS50995"/>
    </source>
</evidence>
<dbReference type="EMBL" id="JAROAV010000002">
    <property type="protein sequence ID" value="MDF8262732.1"/>
    <property type="molecule type" value="Genomic_DNA"/>
</dbReference>
<organism evidence="2 3">
    <name type="scientific">Luteipulveratus flavus</name>
    <dbReference type="NCBI Taxonomy" id="3031728"/>
    <lineage>
        <taxon>Bacteria</taxon>
        <taxon>Bacillati</taxon>
        <taxon>Actinomycetota</taxon>
        <taxon>Actinomycetes</taxon>
        <taxon>Micrococcales</taxon>
        <taxon>Dermacoccaceae</taxon>
        <taxon>Luteipulveratus</taxon>
    </lineage>
</organism>
<dbReference type="Proteomes" id="UP001528912">
    <property type="component" value="Unassembled WGS sequence"/>
</dbReference>
<feature type="domain" description="HTH marR-type" evidence="1">
    <location>
        <begin position="5"/>
        <end position="136"/>
    </location>
</feature>
<dbReference type="RefSeq" id="WP_277190501.1">
    <property type="nucleotide sequence ID" value="NZ_JAROAV010000002.1"/>
</dbReference>
<dbReference type="InterPro" id="IPR036390">
    <property type="entry name" value="WH_DNA-bd_sf"/>
</dbReference>
<dbReference type="SMART" id="SM00347">
    <property type="entry name" value="HTH_MARR"/>
    <property type="match status" value="1"/>
</dbReference>
<evidence type="ECO:0000313" key="2">
    <source>
        <dbReference type="EMBL" id="MDF8262732.1"/>
    </source>
</evidence>
<reference evidence="2 3" key="1">
    <citation type="submission" date="2023-03" db="EMBL/GenBank/DDBJ databases">
        <title>YIM 133296 draft genome.</title>
        <authorList>
            <person name="Xiong L."/>
        </authorList>
    </citation>
    <scope>NUCLEOTIDE SEQUENCE [LARGE SCALE GENOMIC DNA]</scope>
    <source>
        <strain evidence="2 3">YIM 133296</strain>
    </source>
</reference>
<name>A0ABT6C1T0_9MICO</name>
<accession>A0ABT6C1T0</accession>
<evidence type="ECO:0000313" key="3">
    <source>
        <dbReference type="Proteomes" id="UP001528912"/>
    </source>
</evidence>
<dbReference type="Pfam" id="PF12802">
    <property type="entry name" value="MarR_2"/>
    <property type="match status" value="1"/>
</dbReference>
<dbReference type="InterPro" id="IPR039422">
    <property type="entry name" value="MarR/SlyA-like"/>
</dbReference>
<dbReference type="Gene3D" id="1.10.10.10">
    <property type="entry name" value="Winged helix-like DNA-binding domain superfamily/Winged helix DNA-binding domain"/>
    <property type="match status" value="1"/>
</dbReference>
<proteinExistence type="predicted"/>
<dbReference type="PANTHER" id="PTHR33164">
    <property type="entry name" value="TRANSCRIPTIONAL REGULATOR, MARR FAMILY"/>
    <property type="match status" value="1"/>
</dbReference>
<dbReference type="PANTHER" id="PTHR33164:SF43">
    <property type="entry name" value="HTH-TYPE TRANSCRIPTIONAL REPRESSOR YETL"/>
    <property type="match status" value="1"/>
</dbReference>
<gene>
    <name evidence="2" type="ORF">P4R38_00555</name>
</gene>
<protein>
    <submittedName>
        <fullName evidence="2">MarR family winged helix-turn-helix transcriptional regulator</fullName>
    </submittedName>
</protein>
<dbReference type="SUPFAM" id="SSF46785">
    <property type="entry name" value="Winged helix' DNA-binding domain"/>
    <property type="match status" value="1"/>
</dbReference>
<sequence>MAAAREDLLASVHPLAKALRRIEDAAAATQGLTMWRYAILRGADAVPGSTQNDLAARLGYSRNRIVADLDALEESALVVRRRAADRRANAIEITVAGRRVMRAVQREIHRREDELLADLSPTTRRDLARAVERAAQAVRA</sequence>
<keyword evidence="3" id="KW-1185">Reference proteome</keyword>
<dbReference type="InterPro" id="IPR000835">
    <property type="entry name" value="HTH_MarR-typ"/>
</dbReference>
<dbReference type="PROSITE" id="PS50995">
    <property type="entry name" value="HTH_MARR_2"/>
    <property type="match status" value="1"/>
</dbReference>
<comment type="caution">
    <text evidence="2">The sequence shown here is derived from an EMBL/GenBank/DDBJ whole genome shotgun (WGS) entry which is preliminary data.</text>
</comment>